<feature type="non-terminal residue" evidence="2">
    <location>
        <position position="92"/>
    </location>
</feature>
<accession>A0A382V272</accession>
<dbReference type="GO" id="GO:0000160">
    <property type="term" value="P:phosphorelay signal transduction system"/>
    <property type="evidence" value="ECO:0007669"/>
    <property type="project" value="InterPro"/>
</dbReference>
<name>A0A382V272_9ZZZZ</name>
<gene>
    <name evidence="2" type="ORF">METZ01_LOCUS393404</name>
</gene>
<organism evidence="2">
    <name type="scientific">marine metagenome</name>
    <dbReference type="NCBI Taxonomy" id="408172"/>
    <lineage>
        <taxon>unclassified sequences</taxon>
        <taxon>metagenomes</taxon>
        <taxon>ecological metagenomes</taxon>
    </lineage>
</organism>
<feature type="domain" description="Response regulatory" evidence="1">
    <location>
        <begin position="5"/>
        <end position="92"/>
    </location>
</feature>
<protein>
    <recommendedName>
        <fullName evidence="1">Response regulatory domain-containing protein</fullName>
    </recommendedName>
</protein>
<proteinExistence type="predicted"/>
<dbReference type="InterPro" id="IPR001789">
    <property type="entry name" value="Sig_transdc_resp-reg_receiver"/>
</dbReference>
<dbReference type="SUPFAM" id="SSF52172">
    <property type="entry name" value="CheY-like"/>
    <property type="match status" value="1"/>
</dbReference>
<dbReference type="InterPro" id="IPR011006">
    <property type="entry name" value="CheY-like_superfamily"/>
</dbReference>
<sequence>MTQKTIVIAIAATDVQDSFSVALAETGHRAVAVKHLSELLAFLQLQTADIDLVVLDVRLPLNEREDNNDESIQIVRIIRRVAPQVPIIVFSG</sequence>
<dbReference type="AlphaFoldDB" id="A0A382V272"/>
<reference evidence="2" key="1">
    <citation type="submission" date="2018-05" db="EMBL/GenBank/DDBJ databases">
        <authorList>
            <person name="Lanie J.A."/>
            <person name="Ng W.-L."/>
            <person name="Kazmierczak K.M."/>
            <person name="Andrzejewski T.M."/>
            <person name="Davidsen T.M."/>
            <person name="Wayne K.J."/>
            <person name="Tettelin H."/>
            <person name="Glass J.I."/>
            <person name="Rusch D."/>
            <person name="Podicherti R."/>
            <person name="Tsui H.-C.T."/>
            <person name="Winkler M.E."/>
        </authorList>
    </citation>
    <scope>NUCLEOTIDE SEQUENCE</scope>
</reference>
<evidence type="ECO:0000313" key="2">
    <source>
        <dbReference type="EMBL" id="SVD40550.1"/>
    </source>
</evidence>
<dbReference type="Gene3D" id="3.40.50.2300">
    <property type="match status" value="1"/>
</dbReference>
<dbReference type="EMBL" id="UINC01148578">
    <property type="protein sequence ID" value="SVD40550.1"/>
    <property type="molecule type" value="Genomic_DNA"/>
</dbReference>
<dbReference type="PROSITE" id="PS50110">
    <property type="entry name" value="RESPONSE_REGULATORY"/>
    <property type="match status" value="1"/>
</dbReference>
<evidence type="ECO:0000259" key="1">
    <source>
        <dbReference type="PROSITE" id="PS50110"/>
    </source>
</evidence>